<dbReference type="Proteomes" id="UP000194565">
    <property type="component" value="Unassembled WGS sequence"/>
</dbReference>
<dbReference type="AlphaFoldDB" id="A0A252AAH0"/>
<proteinExistence type="predicted"/>
<keyword evidence="1" id="KW-0472">Membrane</keyword>
<sequence length="62" mass="6852">MKPAPGRLFRSYGDDGIVPGVMMIGTSFVCAASSLFNKEEGAFCHRYWSVVSSEPLFMIACW</sequence>
<dbReference type="EMBL" id="JOMM01000018">
    <property type="protein sequence ID" value="OUI86572.1"/>
    <property type="molecule type" value="Genomic_DNA"/>
</dbReference>
<comment type="caution">
    <text evidence="2">The sequence shown here is derived from an EMBL/GenBank/DDBJ whole genome shotgun (WGS) entry which is preliminary data.</text>
</comment>
<protein>
    <submittedName>
        <fullName evidence="2">Uncharacterized protein</fullName>
    </submittedName>
</protein>
<gene>
    <name evidence="2" type="ORF">HC62_03885</name>
</gene>
<keyword evidence="1" id="KW-1133">Transmembrane helix</keyword>
<keyword evidence="1" id="KW-0812">Transmembrane</keyword>
<evidence type="ECO:0000256" key="1">
    <source>
        <dbReference type="SAM" id="Phobius"/>
    </source>
</evidence>
<evidence type="ECO:0000313" key="3">
    <source>
        <dbReference type="Proteomes" id="UP000194565"/>
    </source>
</evidence>
<evidence type="ECO:0000313" key="2">
    <source>
        <dbReference type="EMBL" id="OUI86572.1"/>
    </source>
</evidence>
<organism evidence="2 3">
    <name type="scientific">Acetobacter tropicalis</name>
    <dbReference type="NCBI Taxonomy" id="104102"/>
    <lineage>
        <taxon>Bacteria</taxon>
        <taxon>Pseudomonadati</taxon>
        <taxon>Pseudomonadota</taxon>
        <taxon>Alphaproteobacteria</taxon>
        <taxon>Acetobacterales</taxon>
        <taxon>Acetobacteraceae</taxon>
        <taxon>Acetobacter</taxon>
    </lineage>
</organism>
<feature type="transmembrane region" description="Helical" evidence="1">
    <location>
        <begin position="16"/>
        <end position="36"/>
    </location>
</feature>
<accession>A0A252AAH0</accession>
<reference evidence="2 3" key="1">
    <citation type="submission" date="2014-06" db="EMBL/GenBank/DDBJ databases">
        <authorList>
            <person name="Ju J."/>
            <person name="Zhang J."/>
        </authorList>
    </citation>
    <scope>NUCLEOTIDE SEQUENCE [LARGE SCALE GENOMIC DNA]</scope>
    <source>
        <strain evidence="2">DmW_042</strain>
    </source>
</reference>
<name>A0A252AAH0_9PROT</name>